<gene>
    <name evidence="1" type="ORF">NCTC9962_01505</name>
</gene>
<sequence length="36" mass="4188">MKKQSLLKSSQRIAEWLQMCHKFVQPGNTLLLLIGF</sequence>
<name>A0A377AR21_ECOLX</name>
<proteinExistence type="predicted"/>
<dbReference type="Proteomes" id="UP000254052">
    <property type="component" value="Unassembled WGS sequence"/>
</dbReference>
<dbReference type="AlphaFoldDB" id="A0A377AR21"/>
<protein>
    <submittedName>
        <fullName evidence="1">Uncharacterized protein</fullName>
    </submittedName>
</protein>
<dbReference type="EMBL" id="UGED01000005">
    <property type="protein sequence ID" value="STL26402.1"/>
    <property type="molecule type" value="Genomic_DNA"/>
</dbReference>
<evidence type="ECO:0000313" key="1">
    <source>
        <dbReference type="EMBL" id="STL26402.1"/>
    </source>
</evidence>
<organism evidence="1 2">
    <name type="scientific">Escherichia coli</name>
    <dbReference type="NCBI Taxonomy" id="562"/>
    <lineage>
        <taxon>Bacteria</taxon>
        <taxon>Pseudomonadati</taxon>
        <taxon>Pseudomonadota</taxon>
        <taxon>Gammaproteobacteria</taxon>
        <taxon>Enterobacterales</taxon>
        <taxon>Enterobacteriaceae</taxon>
        <taxon>Escherichia</taxon>
    </lineage>
</organism>
<reference evidence="1 2" key="1">
    <citation type="submission" date="2018-06" db="EMBL/GenBank/DDBJ databases">
        <authorList>
            <consortium name="Pathogen Informatics"/>
            <person name="Doyle S."/>
        </authorList>
    </citation>
    <scope>NUCLEOTIDE SEQUENCE [LARGE SCALE GENOMIC DNA]</scope>
    <source>
        <strain evidence="1 2">NCTC9962</strain>
    </source>
</reference>
<accession>A0A377AR21</accession>
<evidence type="ECO:0000313" key="2">
    <source>
        <dbReference type="Proteomes" id="UP000254052"/>
    </source>
</evidence>